<dbReference type="Proteomes" id="UP000264589">
    <property type="component" value="Unassembled WGS sequence"/>
</dbReference>
<dbReference type="AlphaFoldDB" id="A0A371RHW0"/>
<keyword evidence="2" id="KW-1185">Reference proteome</keyword>
<evidence type="ECO:0000313" key="2">
    <source>
        <dbReference type="Proteomes" id="UP000264589"/>
    </source>
</evidence>
<proteinExistence type="predicted"/>
<dbReference type="InParanoid" id="A0A371RHW0"/>
<evidence type="ECO:0000313" key="1">
    <source>
        <dbReference type="EMBL" id="RFB05031.1"/>
    </source>
</evidence>
<dbReference type="EMBL" id="QUQO01000001">
    <property type="protein sequence ID" value="RFB05031.1"/>
    <property type="molecule type" value="Genomic_DNA"/>
</dbReference>
<reference evidence="1 2" key="1">
    <citation type="submission" date="2018-08" db="EMBL/GenBank/DDBJ databases">
        <title>Parvularcula sp. SM1705, isolated from surface water of the South Sea China.</title>
        <authorList>
            <person name="Sun L."/>
        </authorList>
    </citation>
    <scope>NUCLEOTIDE SEQUENCE [LARGE SCALE GENOMIC DNA]</scope>
    <source>
        <strain evidence="1 2">SM1705</strain>
    </source>
</reference>
<comment type="caution">
    <text evidence="1">The sequence shown here is derived from an EMBL/GenBank/DDBJ whole genome shotgun (WGS) entry which is preliminary data.</text>
</comment>
<name>A0A371RHW0_9PROT</name>
<sequence length="68" mass="7762">MGWKNQIVGRVLDDEREILVSFNFTSSKELVHVGDFLSISFTMVSIVDPAALSEKKYKLFDLIVEKNL</sequence>
<protein>
    <submittedName>
        <fullName evidence="1">Uncharacterized protein</fullName>
    </submittedName>
</protein>
<gene>
    <name evidence="1" type="ORF">DX908_06840</name>
</gene>
<accession>A0A371RHW0</accession>
<organism evidence="1 2">
    <name type="scientific">Parvularcula marina</name>
    <dbReference type="NCBI Taxonomy" id="2292771"/>
    <lineage>
        <taxon>Bacteria</taxon>
        <taxon>Pseudomonadati</taxon>
        <taxon>Pseudomonadota</taxon>
        <taxon>Alphaproteobacteria</taxon>
        <taxon>Parvularculales</taxon>
        <taxon>Parvularculaceae</taxon>
        <taxon>Parvularcula</taxon>
    </lineage>
</organism>